<keyword evidence="2" id="KW-0812">Transmembrane</keyword>
<dbReference type="AlphaFoldDB" id="A0A0B7NQL2"/>
<keyword evidence="2" id="KW-0472">Membrane</keyword>
<proteinExistence type="inferred from homology"/>
<dbReference type="Pfam" id="PF03109">
    <property type="entry name" value="ABC1"/>
    <property type="match status" value="1"/>
</dbReference>
<reference evidence="4" key="1">
    <citation type="submission" date="2014-08" db="EMBL/GenBank/DDBJ databases">
        <authorList>
            <person name="Falentin Helene"/>
        </authorList>
    </citation>
    <scope>NUCLEOTIDE SEQUENCE</scope>
</reference>
<organism evidence="4">
    <name type="scientific">Propionibacterium freudenreichii subsp. freudenreichii</name>
    <dbReference type="NCBI Taxonomy" id="66712"/>
    <lineage>
        <taxon>Bacteria</taxon>
        <taxon>Bacillati</taxon>
        <taxon>Actinomycetota</taxon>
        <taxon>Actinomycetes</taxon>
        <taxon>Propionibacteriales</taxon>
        <taxon>Propionibacteriaceae</taxon>
        <taxon>Propionibacterium</taxon>
    </lineage>
</organism>
<feature type="transmembrane region" description="Helical" evidence="2">
    <location>
        <begin position="72"/>
        <end position="94"/>
    </location>
</feature>
<dbReference type="EMBL" id="LM676390">
    <property type="protein sequence ID" value="CEP26120.1"/>
    <property type="molecule type" value="Genomic_DNA"/>
</dbReference>
<dbReference type="InterPro" id="IPR050154">
    <property type="entry name" value="UbiB_kinase"/>
</dbReference>
<accession>A0A0B7NQL2</accession>
<feature type="domain" description="Protein kinase" evidence="3">
    <location>
        <begin position="218"/>
        <end position="491"/>
    </location>
</feature>
<dbReference type="PANTHER" id="PTHR10566">
    <property type="entry name" value="CHAPERONE-ACTIVITY OF BC1 COMPLEX CABC1 -RELATED"/>
    <property type="match status" value="1"/>
</dbReference>
<dbReference type="RefSeq" id="WP_013162209.1">
    <property type="nucleotide sequence ID" value="NZ_HG975502.1"/>
</dbReference>
<dbReference type="InterPro" id="IPR004147">
    <property type="entry name" value="ABC1_dom"/>
</dbReference>
<evidence type="ECO:0000259" key="3">
    <source>
        <dbReference type="SMART" id="SM00220"/>
    </source>
</evidence>
<name>A0A0B7NQL2_PROFF</name>
<protein>
    <submittedName>
        <fullName evidence="4">ABC1 family protein</fullName>
    </submittedName>
</protein>
<dbReference type="Gene3D" id="1.10.510.10">
    <property type="entry name" value="Transferase(Phosphotransferase) domain 1"/>
    <property type="match status" value="1"/>
</dbReference>
<feature type="transmembrane region" description="Helical" evidence="2">
    <location>
        <begin position="588"/>
        <end position="610"/>
    </location>
</feature>
<gene>
    <name evidence="4" type="ORF">PFCIRM138_04670</name>
</gene>
<dbReference type="GO" id="GO:0004672">
    <property type="term" value="F:protein kinase activity"/>
    <property type="evidence" value="ECO:0007669"/>
    <property type="project" value="InterPro"/>
</dbReference>
<dbReference type="GO" id="GO:0005524">
    <property type="term" value="F:ATP binding"/>
    <property type="evidence" value="ECO:0007669"/>
    <property type="project" value="InterPro"/>
</dbReference>
<comment type="similarity">
    <text evidence="1">Belongs to the protein kinase superfamily. ADCK protein kinase family.</text>
</comment>
<sequence length="650" mass="70247">MPAPILELLVLALLAVAMAEVAKRIITGVSFVRRFVASLLVFLLTLPAGTWVMEQTRIVTPDGTLQVSWPIFLLVMVLCFVWVFAAALTGLVVLEMVLPSGSMPSPIQSARDIRMALRRHRRYLQLGWIAMSSGLWKALRKGPDSPGFGEALVKMLNRSGVTFIKLGQVLSTRPDVLPNTVMTALSSLWDTAAPAPEQNIRTMLRSQWGRDPEEVLGSFDDTPFAAASIAQVHRATLKDGTAVVIKVQRPGAAEQVVVDSDILLRFTRLAEQRFAWARAMGVDALGRGMTKALKEELDYRREARNTKAIAATLADNPAITTPVVDEELTREKVLVMSPVNGSSLVSKVDTLDDDTRHELARTLMTATLQGILVHGIFHADLHPGNILLLDDGRIGLLDFGSVGVIDAETRQLIAALLVAFVADDNSAATTAVTAAFDVGDEVDRMALQRDLGRALTLLTHTGDESAATLNEFFTVMRDYRITIPGDVAGAFRTLTSLEGTLTALSADYGLLAGAEDAMPSIITKLAAPKQLAMIAATTTMTSALLARRLPARTEQITDLLARGQYTLNTRMLSDRSDRQWLRSRLDDAMSSLFAAVAVVLAVVFIVIPGGPAITSTLTGYDLAGAAIGCVGLVLILRLVVRLFTRYSGRP</sequence>
<keyword evidence="2" id="KW-1133">Transmembrane helix</keyword>
<dbReference type="InterPro" id="IPR000719">
    <property type="entry name" value="Prot_kinase_dom"/>
</dbReference>
<feature type="transmembrane region" description="Helical" evidence="2">
    <location>
        <begin position="622"/>
        <end position="640"/>
    </location>
</feature>
<dbReference type="PANTHER" id="PTHR10566:SF113">
    <property type="entry name" value="PROTEIN ACTIVITY OF BC1 COMPLEX KINASE 7, CHLOROPLASTIC"/>
    <property type="match status" value="1"/>
</dbReference>
<dbReference type="SUPFAM" id="SSF56112">
    <property type="entry name" value="Protein kinase-like (PK-like)"/>
    <property type="match status" value="1"/>
</dbReference>
<dbReference type="InterPro" id="IPR011009">
    <property type="entry name" value="Kinase-like_dom_sf"/>
</dbReference>
<feature type="transmembrane region" description="Helical" evidence="2">
    <location>
        <begin position="35"/>
        <end position="52"/>
    </location>
</feature>
<dbReference type="SMART" id="SM00220">
    <property type="entry name" value="S_TKc"/>
    <property type="match status" value="1"/>
</dbReference>
<evidence type="ECO:0000256" key="2">
    <source>
        <dbReference type="SAM" id="Phobius"/>
    </source>
</evidence>
<evidence type="ECO:0000313" key="4">
    <source>
        <dbReference type="EMBL" id="CEP26120.1"/>
    </source>
</evidence>
<dbReference type="CDD" id="cd05121">
    <property type="entry name" value="ABC1_ADCK3-like"/>
    <property type="match status" value="1"/>
</dbReference>
<evidence type="ECO:0000256" key="1">
    <source>
        <dbReference type="ARBA" id="ARBA00009670"/>
    </source>
</evidence>